<evidence type="ECO:0000256" key="4">
    <source>
        <dbReference type="ARBA" id="ARBA00023284"/>
    </source>
</evidence>
<dbReference type="STRING" id="659014.SAMN04487996_1413"/>
<dbReference type="PANTHER" id="PTHR42852:SF6">
    <property type="entry name" value="THIOL:DISULFIDE INTERCHANGE PROTEIN DSBE"/>
    <property type="match status" value="1"/>
</dbReference>
<keyword evidence="7" id="KW-1185">Reference proteome</keyword>
<dbReference type="EMBL" id="FNAN01000041">
    <property type="protein sequence ID" value="SDH50099.1"/>
    <property type="molecule type" value="Genomic_DNA"/>
</dbReference>
<accession>A0A1G8CYB0</accession>
<evidence type="ECO:0000313" key="7">
    <source>
        <dbReference type="Proteomes" id="UP000198748"/>
    </source>
</evidence>
<dbReference type="AlphaFoldDB" id="A0A1G8CYB0"/>
<dbReference type="GO" id="GO:0017004">
    <property type="term" value="P:cytochrome complex assembly"/>
    <property type="evidence" value="ECO:0007669"/>
    <property type="project" value="UniProtKB-KW"/>
</dbReference>
<dbReference type="InterPro" id="IPR036249">
    <property type="entry name" value="Thioredoxin-like_sf"/>
</dbReference>
<dbReference type="CDD" id="cd02966">
    <property type="entry name" value="TlpA_like_family"/>
    <property type="match status" value="1"/>
</dbReference>
<keyword evidence="4" id="KW-0676">Redox-active center</keyword>
<evidence type="ECO:0000256" key="2">
    <source>
        <dbReference type="ARBA" id="ARBA00022748"/>
    </source>
</evidence>
<dbReference type="GO" id="GO:0030313">
    <property type="term" value="C:cell envelope"/>
    <property type="evidence" value="ECO:0007669"/>
    <property type="project" value="UniProtKB-SubCell"/>
</dbReference>
<proteinExistence type="predicted"/>
<dbReference type="PANTHER" id="PTHR42852">
    <property type="entry name" value="THIOL:DISULFIDE INTERCHANGE PROTEIN DSBE"/>
    <property type="match status" value="1"/>
</dbReference>
<protein>
    <submittedName>
        <fullName evidence="6">Peroxiredoxin</fullName>
    </submittedName>
</protein>
<dbReference type="GO" id="GO:0016491">
    <property type="term" value="F:oxidoreductase activity"/>
    <property type="evidence" value="ECO:0007669"/>
    <property type="project" value="InterPro"/>
</dbReference>
<reference evidence="7" key="1">
    <citation type="submission" date="2016-10" db="EMBL/GenBank/DDBJ databases">
        <authorList>
            <person name="Varghese N."/>
            <person name="Submissions S."/>
        </authorList>
    </citation>
    <scope>NUCLEOTIDE SEQUENCE [LARGE SCALE GENOMIC DNA]</scope>
    <source>
        <strain evidence="7">DSM 25329</strain>
    </source>
</reference>
<feature type="domain" description="Thioredoxin" evidence="5">
    <location>
        <begin position="356"/>
        <end position="496"/>
    </location>
</feature>
<evidence type="ECO:0000313" key="6">
    <source>
        <dbReference type="EMBL" id="SDH50099.1"/>
    </source>
</evidence>
<evidence type="ECO:0000259" key="5">
    <source>
        <dbReference type="PROSITE" id="PS51352"/>
    </source>
</evidence>
<keyword evidence="2" id="KW-0201">Cytochrome c-type biogenesis</keyword>
<evidence type="ECO:0000256" key="1">
    <source>
        <dbReference type="ARBA" id="ARBA00004196"/>
    </source>
</evidence>
<dbReference type="Proteomes" id="UP000198748">
    <property type="component" value="Unassembled WGS sequence"/>
</dbReference>
<keyword evidence="3" id="KW-1015">Disulfide bond</keyword>
<dbReference type="Gene3D" id="3.40.30.10">
    <property type="entry name" value="Glutaredoxin"/>
    <property type="match status" value="1"/>
</dbReference>
<gene>
    <name evidence="6" type="ORF">SAMN04487996_1413</name>
</gene>
<comment type="subcellular location">
    <subcellularLocation>
        <location evidence="1">Cell envelope</location>
    </subcellularLocation>
</comment>
<dbReference type="SUPFAM" id="SSF52833">
    <property type="entry name" value="Thioredoxin-like"/>
    <property type="match status" value="1"/>
</dbReference>
<evidence type="ECO:0000256" key="3">
    <source>
        <dbReference type="ARBA" id="ARBA00023157"/>
    </source>
</evidence>
<dbReference type="InterPro" id="IPR050553">
    <property type="entry name" value="Thioredoxin_ResA/DsbE_sf"/>
</dbReference>
<dbReference type="InterPro" id="IPR013740">
    <property type="entry name" value="Redoxin"/>
</dbReference>
<dbReference type="PROSITE" id="PS51352">
    <property type="entry name" value="THIOREDOXIN_2"/>
    <property type="match status" value="1"/>
</dbReference>
<dbReference type="Pfam" id="PF08534">
    <property type="entry name" value="Redoxin"/>
    <property type="match status" value="1"/>
</dbReference>
<organism evidence="6 7">
    <name type="scientific">Dyadobacter soli</name>
    <dbReference type="NCBI Taxonomy" id="659014"/>
    <lineage>
        <taxon>Bacteria</taxon>
        <taxon>Pseudomonadati</taxon>
        <taxon>Bacteroidota</taxon>
        <taxon>Cytophagia</taxon>
        <taxon>Cytophagales</taxon>
        <taxon>Spirosomataceae</taxon>
        <taxon>Dyadobacter</taxon>
    </lineage>
</organism>
<sequence length="497" mass="57320">MKSVRLFTQRNRNFASAVTACYKFPFATLWCLLFICTTSFGQNSFWYDFKGTATLKVNYTHNPGQGVWTVFTHNMFPDQEIRLKDTIPEGFGNRNYVFPVSCPQKVTLTTAGKELTLLLTPGSTLVCNLDFQDLAKTSFDTQDSLAAINEYLIKKDLSVSIPFRIGRSIAVQRATTLEELTTQMNKLYIEELQFFTKEKSGLPAWYHSYEYWENRYADAAGRMNAVPQREFSKQTKEPVPSNYYNFLDSLAVDNDAAKSSYSYYIFLYELFNKRMKDHDLAHGTKSDFLDYQIAQANKSLSGDALDFFKAFIIQLVHNHYKKDVARNYIKNNNSVFTKTIWRDELSAYFKSKEAIAGKGKIPPNFALVDVKDSLTELKSFKGNVIVLSFWFAGCKPCIEEFPAENILAEKFRHKPVRIVSVCVNTSEAMWKKWSERFGLKTINLWANSAWEQTIVEKYDLRVFPKYVLIDKDYKIVETDADRPSQGLEKQINSLLEK</sequence>
<dbReference type="InterPro" id="IPR013766">
    <property type="entry name" value="Thioredoxin_domain"/>
</dbReference>
<name>A0A1G8CYB0_9BACT</name>